<reference evidence="1 2" key="1">
    <citation type="journal article" date="2015" name="Nature">
        <title>rRNA introns, odd ribosomes, and small enigmatic genomes across a large radiation of phyla.</title>
        <authorList>
            <person name="Brown C.T."/>
            <person name="Hug L.A."/>
            <person name="Thomas B.C."/>
            <person name="Sharon I."/>
            <person name="Castelle C.J."/>
            <person name="Singh A."/>
            <person name="Wilkins M.J."/>
            <person name="Williams K.H."/>
            <person name="Banfield J.F."/>
        </authorList>
    </citation>
    <scope>NUCLEOTIDE SEQUENCE [LARGE SCALE GENOMIC DNA]</scope>
</reference>
<accession>A0A0G1PLG2</accession>
<dbReference type="GO" id="GO:0003824">
    <property type="term" value="F:catalytic activity"/>
    <property type="evidence" value="ECO:0007669"/>
    <property type="project" value="InterPro"/>
</dbReference>
<dbReference type="AlphaFoldDB" id="A0A0G1PLG2"/>
<dbReference type="SUPFAM" id="SSF55931">
    <property type="entry name" value="Glutamine synthetase/guanido kinase"/>
    <property type="match status" value="1"/>
</dbReference>
<comment type="caution">
    <text evidence="1">The sequence shown here is derived from an EMBL/GenBank/DDBJ whole genome shotgun (WGS) entry which is preliminary data.</text>
</comment>
<name>A0A0G1PLG2_9BACT</name>
<dbReference type="InterPro" id="IPR014746">
    <property type="entry name" value="Gln_synth/guanido_kin_cat_dom"/>
</dbReference>
<gene>
    <name evidence="1" type="ORF">UX47_C0002G0027</name>
</gene>
<protein>
    <submittedName>
        <fullName evidence="1">Uncharacterized protein</fullName>
    </submittedName>
</protein>
<proteinExistence type="predicted"/>
<sequence length="312" mass="35357">MRRLLDYFSNGITSSTLQTVGMEVETQFVTESGEPISVDTSQAILRRLSKFPGWKVNKTKGNLITELAGDTGAFFSYELGRHNIEYSSAPLSTSHIPSLPQISLYNLYFCAKKFGAYPYFGPILKGTEDLLVIPDERDANWLKLDGREALAPLARTSSVQFTISVSPSDAISILNDLGSNMGKFLPSYPQDQVWKEYVASSKANYRPDRYGGPLIFANLENYCELLSRHDVIQGTTLVPFSKAQNLDIPLYLRSIWWHFRLKRYGNSLCIEVRPLPRLEDSNFNSQFKFVKDIFSPYRTRRPGHYSGPGWGH</sequence>
<organism evidence="1 2">
    <name type="scientific">Candidatus Collierbacteria bacterium GW2011_GWA2_46_26</name>
    <dbReference type="NCBI Taxonomy" id="1618381"/>
    <lineage>
        <taxon>Bacteria</taxon>
        <taxon>Candidatus Collieribacteriota</taxon>
    </lineage>
</organism>
<dbReference type="Proteomes" id="UP000034794">
    <property type="component" value="Unassembled WGS sequence"/>
</dbReference>
<dbReference type="EMBL" id="LCMI01000002">
    <property type="protein sequence ID" value="KKU33619.1"/>
    <property type="molecule type" value="Genomic_DNA"/>
</dbReference>
<evidence type="ECO:0000313" key="2">
    <source>
        <dbReference type="Proteomes" id="UP000034794"/>
    </source>
</evidence>
<evidence type="ECO:0000313" key="1">
    <source>
        <dbReference type="EMBL" id="KKU33619.1"/>
    </source>
</evidence>
<dbReference type="Gene3D" id="3.30.590.20">
    <property type="match status" value="1"/>
</dbReference>